<comment type="similarity">
    <text evidence="2 10">Belongs to the FGGY kinase family.</text>
</comment>
<feature type="domain" description="Carbohydrate kinase FGGY N-terminal" evidence="11">
    <location>
        <begin position="12"/>
        <end position="277"/>
    </location>
</feature>
<dbReference type="InterPro" id="IPR018485">
    <property type="entry name" value="FGGY_C"/>
</dbReference>
<dbReference type="InterPro" id="IPR018484">
    <property type="entry name" value="FGGY_N"/>
</dbReference>
<dbReference type="EMBL" id="KN840504">
    <property type="protein sequence ID" value="KIP07083.1"/>
    <property type="molecule type" value="Genomic_DNA"/>
</dbReference>
<dbReference type="FunFam" id="3.30.420.40:FF:000086">
    <property type="entry name" value="Glycerol kinase"/>
    <property type="match status" value="1"/>
</dbReference>
<dbReference type="InterPro" id="IPR005999">
    <property type="entry name" value="Glycerol_kin"/>
</dbReference>
<dbReference type="InterPro" id="IPR018483">
    <property type="entry name" value="Carb_kinase_FGGY_CS"/>
</dbReference>
<dbReference type="GO" id="GO:0005524">
    <property type="term" value="F:ATP binding"/>
    <property type="evidence" value="ECO:0007669"/>
    <property type="project" value="UniProtKB-KW"/>
</dbReference>
<dbReference type="PANTHER" id="PTHR10196">
    <property type="entry name" value="SUGAR KINASE"/>
    <property type="match status" value="1"/>
</dbReference>
<dbReference type="FunFam" id="3.30.420.40:FF:000108">
    <property type="entry name" value="Glycerol kinase, glycosomal"/>
    <property type="match status" value="1"/>
</dbReference>
<dbReference type="HOGENOM" id="CLU_009281_2_2_1"/>
<comment type="pathway">
    <text evidence="1">Polyol metabolism; glycerol degradation via glycerol kinase pathway; sn-glycerol 3-phosphate from glycerol: step 1/1.</text>
</comment>
<organism evidence="13 14">
    <name type="scientific">Phlebiopsis gigantea (strain 11061_1 CR5-6)</name>
    <name type="common">White-rot fungus</name>
    <name type="synonym">Peniophora gigantea</name>
    <dbReference type="NCBI Taxonomy" id="745531"/>
    <lineage>
        <taxon>Eukaryota</taxon>
        <taxon>Fungi</taxon>
        <taxon>Dikarya</taxon>
        <taxon>Basidiomycota</taxon>
        <taxon>Agaricomycotina</taxon>
        <taxon>Agaricomycetes</taxon>
        <taxon>Polyporales</taxon>
        <taxon>Phanerochaetaceae</taxon>
        <taxon>Phlebiopsis</taxon>
    </lineage>
</organism>
<keyword evidence="4 10" id="KW-0808">Transferase</keyword>
<dbReference type="Gene3D" id="3.30.420.40">
    <property type="match status" value="2"/>
</dbReference>
<keyword evidence="8" id="KW-0067">ATP-binding</keyword>
<dbReference type="InterPro" id="IPR042018">
    <property type="entry name" value="GK1-3_metazoan-type"/>
</dbReference>
<evidence type="ECO:0000256" key="8">
    <source>
        <dbReference type="ARBA" id="ARBA00022840"/>
    </source>
</evidence>
<evidence type="ECO:0000256" key="5">
    <source>
        <dbReference type="ARBA" id="ARBA00022741"/>
    </source>
</evidence>
<evidence type="ECO:0000256" key="4">
    <source>
        <dbReference type="ARBA" id="ARBA00022679"/>
    </source>
</evidence>
<sequence>MASQLRHGQFVGSLDCGTTSTRFIIFDRYANIVASHQIEFPQYYPEPGWHEHDAEQIMESCDACIDQACSELETLGWTKESVKVIGITNQRETTVAWSRKTGKSLCRAIVWDDNRVKNLVVHFENQAKTKGVEYEGKVHRGEEGLKALRKLTGLPISTYFSALKIRWMIDHNADVKKAFDEDDLLFGTVESWIVYRLTGATDGGVHITDVSNASRTLLLNLRKLQWEPSLLEFFGLKASMLPTLASSSEVYGKITYGLLKGVEIAGLAGDQQAALVGNKCLRSGEAKCTYGTGAFLLFCTGEEVVESKAGLISSVAYQNGKDSKPVYCLEGSIGVAGSAIKWLRDSMGMVQSAADVNTLAQKVPDTAGLYFVTAFGGLFAPYWDPSATGMIIGMSSYTTPAHIARATLEANAFMTRAVIESMKLDSGVDMKEMKVDGGMTNGDMVVEILADLVGLDIVRPEMRESTALGSALLAGSAVRLFGWDIARPETLHEVNTAGSTTFAPKLSAADRDAKWEGWQRAVERCRGWAGGVDE</sequence>
<accession>A0A0C3PL01</accession>
<dbReference type="STRING" id="745531.A0A0C3PL01"/>
<name>A0A0C3PL01_PHLG1</name>
<evidence type="ECO:0000313" key="13">
    <source>
        <dbReference type="EMBL" id="KIP07083.1"/>
    </source>
</evidence>
<dbReference type="NCBIfam" id="NF000756">
    <property type="entry name" value="PRK00047.1"/>
    <property type="match status" value="1"/>
</dbReference>
<dbReference type="NCBIfam" id="TIGR01311">
    <property type="entry name" value="glycerol_kin"/>
    <property type="match status" value="1"/>
</dbReference>
<evidence type="ECO:0000256" key="10">
    <source>
        <dbReference type="RuleBase" id="RU003733"/>
    </source>
</evidence>
<keyword evidence="14" id="KW-1185">Reference proteome</keyword>
<dbReference type="GO" id="GO:0005739">
    <property type="term" value="C:mitochondrion"/>
    <property type="evidence" value="ECO:0007669"/>
    <property type="project" value="TreeGrafter"/>
</dbReference>
<dbReference type="GO" id="GO:0019563">
    <property type="term" value="P:glycerol catabolic process"/>
    <property type="evidence" value="ECO:0007669"/>
    <property type="project" value="UniProtKB-UniPathway"/>
</dbReference>
<dbReference type="UniPathway" id="UPA00618">
    <property type="reaction ID" value="UER00672"/>
</dbReference>
<dbReference type="CDD" id="cd07792">
    <property type="entry name" value="ASKHA_NBD_FGGY_GK1-3-like"/>
    <property type="match status" value="1"/>
</dbReference>
<evidence type="ECO:0000256" key="9">
    <source>
        <dbReference type="ARBA" id="ARBA00043149"/>
    </source>
</evidence>
<dbReference type="EC" id="2.7.1.30" evidence="3"/>
<evidence type="ECO:0000256" key="6">
    <source>
        <dbReference type="ARBA" id="ARBA00022777"/>
    </source>
</evidence>
<keyword evidence="7" id="KW-0319">Glycerol metabolism</keyword>
<gene>
    <name evidence="13" type="ORF">PHLGIDRAFT_106139</name>
</gene>
<evidence type="ECO:0000256" key="3">
    <source>
        <dbReference type="ARBA" id="ARBA00012099"/>
    </source>
</evidence>
<dbReference type="AlphaFoldDB" id="A0A0C3PL01"/>
<dbReference type="GO" id="GO:0006641">
    <property type="term" value="P:triglyceride metabolic process"/>
    <property type="evidence" value="ECO:0007669"/>
    <property type="project" value="TreeGrafter"/>
</dbReference>
<dbReference type="PROSITE" id="PS00445">
    <property type="entry name" value="FGGY_KINASES_2"/>
    <property type="match status" value="1"/>
</dbReference>
<protein>
    <recommendedName>
        <fullName evidence="3">glycerol kinase</fullName>
        <ecNumber evidence="3">2.7.1.30</ecNumber>
    </recommendedName>
    <alternativeName>
        <fullName evidence="9">ATP:glycerol 3-phosphotransferase</fullName>
    </alternativeName>
</protein>
<feature type="domain" description="Carbohydrate kinase FGGY C-terminal" evidence="12">
    <location>
        <begin position="286"/>
        <end position="477"/>
    </location>
</feature>
<dbReference type="PROSITE" id="PS00933">
    <property type="entry name" value="FGGY_KINASES_1"/>
    <property type="match status" value="1"/>
</dbReference>
<proteinExistence type="inferred from homology"/>
<dbReference type="Pfam" id="PF02782">
    <property type="entry name" value="FGGY_C"/>
    <property type="match status" value="1"/>
</dbReference>
<dbReference type="GO" id="GO:0004370">
    <property type="term" value="F:glycerol kinase activity"/>
    <property type="evidence" value="ECO:0007669"/>
    <property type="project" value="UniProtKB-EC"/>
</dbReference>
<dbReference type="PANTHER" id="PTHR10196:SF69">
    <property type="entry name" value="GLYCEROL KINASE"/>
    <property type="match status" value="1"/>
</dbReference>
<evidence type="ECO:0000256" key="2">
    <source>
        <dbReference type="ARBA" id="ARBA00009156"/>
    </source>
</evidence>
<dbReference type="GO" id="GO:0046167">
    <property type="term" value="P:glycerol-3-phosphate biosynthetic process"/>
    <property type="evidence" value="ECO:0007669"/>
    <property type="project" value="TreeGrafter"/>
</dbReference>
<keyword evidence="5" id="KW-0547">Nucleotide-binding</keyword>
<dbReference type="Proteomes" id="UP000053257">
    <property type="component" value="Unassembled WGS sequence"/>
</dbReference>
<dbReference type="InterPro" id="IPR000577">
    <property type="entry name" value="Carb_kinase_FGGY"/>
</dbReference>
<dbReference type="InterPro" id="IPR043129">
    <property type="entry name" value="ATPase_NBD"/>
</dbReference>
<dbReference type="SUPFAM" id="SSF53067">
    <property type="entry name" value="Actin-like ATPase domain"/>
    <property type="match status" value="2"/>
</dbReference>
<dbReference type="Pfam" id="PF00370">
    <property type="entry name" value="FGGY_N"/>
    <property type="match status" value="1"/>
</dbReference>
<dbReference type="OrthoDB" id="5422795at2759"/>
<dbReference type="PIRSF" id="PIRSF000538">
    <property type="entry name" value="GlpK"/>
    <property type="match status" value="1"/>
</dbReference>
<reference evidence="13 14" key="1">
    <citation type="journal article" date="2014" name="PLoS Genet.">
        <title>Analysis of the Phlebiopsis gigantea genome, transcriptome and secretome provides insight into its pioneer colonization strategies of wood.</title>
        <authorList>
            <person name="Hori C."/>
            <person name="Ishida T."/>
            <person name="Igarashi K."/>
            <person name="Samejima M."/>
            <person name="Suzuki H."/>
            <person name="Master E."/>
            <person name="Ferreira P."/>
            <person name="Ruiz-Duenas F.J."/>
            <person name="Held B."/>
            <person name="Canessa P."/>
            <person name="Larrondo L.F."/>
            <person name="Schmoll M."/>
            <person name="Druzhinina I.S."/>
            <person name="Kubicek C.P."/>
            <person name="Gaskell J.A."/>
            <person name="Kersten P."/>
            <person name="St John F."/>
            <person name="Glasner J."/>
            <person name="Sabat G."/>
            <person name="Splinter BonDurant S."/>
            <person name="Syed K."/>
            <person name="Yadav J."/>
            <person name="Mgbeahuruike A.C."/>
            <person name="Kovalchuk A."/>
            <person name="Asiegbu F.O."/>
            <person name="Lackner G."/>
            <person name="Hoffmeister D."/>
            <person name="Rencoret J."/>
            <person name="Gutierrez A."/>
            <person name="Sun H."/>
            <person name="Lindquist E."/>
            <person name="Barry K."/>
            <person name="Riley R."/>
            <person name="Grigoriev I.V."/>
            <person name="Henrissat B."/>
            <person name="Kues U."/>
            <person name="Berka R.M."/>
            <person name="Martinez A.T."/>
            <person name="Covert S.F."/>
            <person name="Blanchette R.A."/>
            <person name="Cullen D."/>
        </authorList>
    </citation>
    <scope>NUCLEOTIDE SEQUENCE [LARGE SCALE GENOMIC DNA]</scope>
    <source>
        <strain evidence="13 14">11061_1 CR5-6</strain>
    </source>
</reference>
<evidence type="ECO:0000259" key="12">
    <source>
        <dbReference type="Pfam" id="PF02782"/>
    </source>
</evidence>
<evidence type="ECO:0000259" key="11">
    <source>
        <dbReference type="Pfam" id="PF00370"/>
    </source>
</evidence>
<keyword evidence="6 10" id="KW-0418">Kinase</keyword>
<evidence type="ECO:0000256" key="1">
    <source>
        <dbReference type="ARBA" id="ARBA00005190"/>
    </source>
</evidence>
<evidence type="ECO:0000313" key="14">
    <source>
        <dbReference type="Proteomes" id="UP000053257"/>
    </source>
</evidence>
<evidence type="ECO:0000256" key="7">
    <source>
        <dbReference type="ARBA" id="ARBA00022798"/>
    </source>
</evidence>